<dbReference type="Proteomes" id="UP000076722">
    <property type="component" value="Unassembled WGS sequence"/>
</dbReference>
<keyword evidence="2" id="KW-0132">Cell division</keyword>
<dbReference type="PANTHER" id="PTHR45957:SF1">
    <property type="entry name" value="ANAPHASE-PROMOTING COMPLEX SUBUNIT 2"/>
    <property type="match status" value="1"/>
</dbReference>
<keyword evidence="5" id="KW-0131">Cell cycle</keyword>
<dbReference type="AlphaFoldDB" id="A0A164U406"/>
<dbReference type="InterPro" id="IPR044554">
    <property type="entry name" value="ANAPC2"/>
</dbReference>
<dbReference type="GO" id="GO:0031625">
    <property type="term" value="F:ubiquitin protein ligase binding"/>
    <property type="evidence" value="ECO:0007669"/>
    <property type="project" value="InterPro"/>
</dbReference>
<dbReference type="Pfam" id="PF25773">
    <property type="entry name" value="TPR_ANAPC2"/>
    <property type="match status" value="1"/>
</dbReference>
<dbReference type="Gene3D" id="3.30.230.130">
    <property type="entry name" value="Cullin, Chain C, Domain 2"/>
    <property type="match status" value="1"/>
</dbReference>
<organism evidence="8 9">
    <name type="scientific">Sistotremastrum niveocremeum HHB9708</name>
    <dbReference type="NCBI Taxonomy" id="1314777"/>
    <lineage>
        <taxon>Eukaryota</taxon>
        <taxon>Fungi</taxon>
        <taxon>Dikarya</taxon>
        <taxon>Basidiomycota</taxon>
        <taxon>Agaricomycotina</taxon>
        <taxon>Agaricomycetes</taxon>
        <taxon>Sistotremastrales</taxon>
        <taxon>Sistotremastraceae</taxon>
        <taxon>Sertulicium</taxon>
        <taxon>Sertulicium niveocremeum</taxon>
    </lineage>
</organism>
<dbReference type="OrthoDB" id="5581181at2759"/>
<feature type="domain" description="Cullin family profile" evidence="7">
    <location>
        <begin position="419"/>
        <end position="589"/>
    </location>
</feature>
<proteinExistence type="inferred from homology"/>
<keyword evidence="4" id="KW-0833">Ubl conjugation pathway</keyword>
<dbReference type="SMART" id="SM01013">
    <property type="entry name" value="APC2"/>
    <property type="match status" value="1"/>
</dbReference>
<dbReference type="SUPFAM" id="SSF46785">
    <property type="entry name" value="Winged helix' DNA-binding domain"/>
    <property type="match status" value="1"/>
</dbReference>
<accession>A0A164U406</accession>
<keyword evidence="3" id="KW-0498">Mitosis</keyword>
<dbReference type="SUPFAM" id="SSF75632">
    <property type="entry name" value="Cullin homology domain"/>
    <property type="match status" value="1"/>
</dbReference>
<dbReference type="SMART" id="SM00182">
    <property type="entry name" value="CULLIN"/>
    <property type="match status" value="1"/>
</dbReference>
<dbReference type="GO" id="GO:0070979">
    <property type="term" value="P:protein K11-linked ubiquitination"/>
    <property type="evidence" value="ECO:0007669"/>
    <property type="project" value="TreeGrafter"/>
</dbReference>
<protein>
    <recommendedName>
        <fullName evidence="1">Anaphase-promoting complex subunit 2</fullName>
    </recommendedName>
</protein>
<dbReference type="Gene3D" id="1.10.10.10">
    <property type="entry name" value="Winged helix-like DNA-binding domain superfamily/Winged helix DNA-binding domain"/>
    <property type="match status" value="1"/>
</dbReference>
<evidence type="ECO:0000256" key="2">
    <source>
        <dbReference type="ARBA" id="ARBA00022618"/>
    </source>
</evidence>
<evidence type="ECO:0000256" key="1">
    <source>
        <dbReference type="ARBA" id="ARBA00016068"/>
    </source>
</evidence>
<dbReference type="PANTHER" id="PTHR45957">
    <property type="entry name" value="ANAPHASE-PROMOTING COMPLEX SUBUNIT 2"/>
    <property type="match status" value="1"/>
</dbReference>
<dbReference type="GO" id="GO:0051301">
    <property type="term" value="P:cell division"/>
    <property type="evidence" value="ECO:0007669"/>
    <property type="project" value="UniProtKB-KW"/>
</dbReference>
<dbReference type="STRING" id="1314777.A0A164U406"/>
<dbReference type="Pfam" id="PF08672">
    <property type="entry name" value="ANAPC2"/>
    <property type="match status" value="1"/>
</dbReference>
<dbReference type="GO" id="GO:0005680">
    <property type="term" value="C:anaphase-promoting complex"/>
    <property type="evidence" value="ECO:0007669"/>
    <property type="project" value="TreeGrafter"/>
</dbReference>
<dbReference type="InterPro" id="IPR036388">
    <property type="entry name" value="WH-like_DNA-bd_sf"/>
</dbReference>
<sequence>MANFDEIFGEQWKRSVEKICGASESSSLGFSQAWEIATSALKPRPLNEHPPPRDQALVLAAVQRIHKAKMTPFLIDSFLGDLRKCEHFIESEINESMGRYDASQDPNEVAQLIDRLAQWYKHWVPNPNSQSLYKTFQLAFQTHLFSFLPLSFPDAFKALLVETIGQPVESNVIVFQRFEVLGFLDRYESLLASVVYQQIELRVAETCPKEWTSRKLADLRTWLKEKIVPWLAAPYARGARTVEDARAMVSGIISRFDFHVCRTLCDLRIKEIFDIIVDYPDSMDALIDLKECLTRVDQRPQLVTALRKANHKRLLHPGADTKDILSQYVSTIKCLRIVDPPGVLLYKVADPIRRYLRERPDTIRSIVSSLVGEGGDLIDESEQPGPVQTVAEDFSDPNWEPEPIDAGPEFRTSRPSDVITTLVSIYDSKDLFVKELQVLLAQRLLAITDGNFEKERRNIEILKLRFGEAALQVCEVMLKDMTDSKRIDHHIQAQGQSIMHPTVISRHFWPPLQGSRLRMPGQFREIQENYGRGFSAFKPDKRLRWLPHLGEVHLDVELSDRTVSVEVSPLEAAIIELFSSKPVWSMDEISVKLGQLDHVTVQKGLLTWIEHGVVSDQGDNTFRLLEQASTSDVRPAARPMDIIEDTSPVVTTEQQQADQMRIYWQFIQGMLTNIGPMPIERIQGMLRLAPGYDRTVEQLGGFLEAARREGLVLFMGGMWQLNR</sequence>
<evidence type="ECO:0000256" key="4">
    <source>
        <dbReference type="ARBA" id="ARBA00022786"/>
    </source>
</evidence>
<dbReference type="InterPro" id="IPR059120">
    <property type="entry name" value="Cullin-like_AB"/>
</dbReference>
<dbReference type="EMBL" id="KV419408">
    <property type="protein sequence ID" value="KZS92899.1"/>
    <property type="molecule type" value="Genomic_DNA"/>
</dbReference>
<dbReference type="InterPro" id="IPR016158">
    <property type="entry name" value="Cullin_homology"/>
</dbReference>
<dbReference type="InterPro" id="IPR014786">
    <property type="entry name" value="ANAPC2_C"/>
</dbReference>
<dbReference type="InterPro" id="IPR057975">
    <property type="entry name" value="TPR_ANAPC2"/>
</dbReference>
<dbReference type="InterPro" id="IPR036390">
    <property type="entry name" value="WH_DNA-bd_sf"/>
</dbReference>
<comment type="similarity">
    <text evidence="6">Belongs to the cullin family.</text>
</comment>
<dbReference type="InterPro" id="IPR036317">
    <property type="entry name" value="Cullin_homology_sf"/>
</dbReference>
<evidence type="ECO:0000259" key="7">
    <source>
        <dbReference type="PROSITE" id="PS50069"/>
    </source>
</evidence>
<evidence type="ECO:0000313" key="9">
    <source>
        <dbReference type="Proteomes" id="UP000076722"/>
    </source>
</evidence>
<dbReference type="GO" id="GO:0007091">
    <property type="term" value="P:metaphase/anaphase transition of mitotic cell cycle"/>
    <property type="evidence" value="ECO:0007669"/>
    <property type="project" value="TreeGrafter"/>
</dbReference>
<name>A0A164U406_9AGAM</name>
<dbReference type="GO" id="GO:0006511">
    <property type="term" value="P:ubiquitin-dependent protein catabolic process"/>
    <property type="evidence" value="ECO:0007669"/>
    <property type="project" value="InterPro"/>
</dbReference>
<evidence type="ECO:0000256" key="3">
    <source>
        <dbReference type="ARBA" id="ARBA00022776"/>
    </source>
</evidence>
<dbReference type="PROSITE" id="PS50069">
    <property type="entry name" value="CULLIN_2"/>
    <property type="match status" value="1"/>
</dbReference>
<evidence type="ECO:0000313" key="8">
    <source>
        <dbReference type="EMBL" id="KZS92899.1"/>
    </source>
</evidence>
<keyword evidence="9" id="KW-1185">Reference proteome</keyword>
<dbReference type="Pfam" id="PF26557">
    <property type="entry name" value="Cullin_AB"/>
    <property type="match status" value="1"/>
</dbReference>
<dbReference type="Gene3D" id="1.20.1310.10">
    <property type="entry name" value="Cullin Repeats"/>
    <property type="match status" value="1"/>
</dbReference>
<evidence type="ECO:0000256" key="5">
    <source>
        <dbReference type="ARBA" id="ARBA00023306"/>
    </source>
</evidence>
<reference evidence="8 9" key="1">
    <citation type="journal article" date="2016" name="Mol. Biol. Evol.">
        <title>Comparative Genomics of Early-Diverging Mushroom-Forming Fungi Provides Insights into the Origins of Lignocellulose Decay Capabilities.</title>
        <authorList>
            <person name="Nagy L.G."/>
            <person name="Riley R."/>
            <person name="Tritt A."/>
            <person name="Adam C."/>
            <person name="Daum C."/>
            <person name="Floudas D."/>
            <person name="Sun H."/>
            <person name="Yadav J.S."/>
            <person name="Pangilinan J."/>
            <person name="Larsson K.H."/>
            <person name="Matsuura K."/>
            <person name="Barry K."/>
            <person name="Labutti K."/>
            <person name="Kuo R."/>
            <person name="Ohm R.A."/>
            <person name="Bhattacharya S.S."/>
            <person name="Shirouzu T."/>
            <person name="Yoshinaga Y."/>
            <person name="Martin F.M."/>
            <person name="Grigoriev I.V."/>
            <person name="Hibbett D.S."/>
        </authorList>
    </citation>
    <scope>NUCLEOTIDE SEQUENCE [LARGE SCALE GENOMIC DNA]</scope>
    <source>
        <strain evidence="8 9">HHB9708</strain>
    </source>
</reference>
<gene>
    <name evidence="8" type="ORF">SISNIDRAFT_474501</name>
</gene>
<evidence type="ECO:0000256" key="6">
    <source>
        <dbReference type="PROSITE-ProRule" id="PRU00330"/>
    </source>
</evidence>